<evidence type="ECO:0000313" key="4">
    <source>
        <dbReference type="EMBL" id="MCL6729517.1"/>
    </source>
</evidence>
<dbReference type="InterPro" id="IPR007621">
    <property type="entry name" value="TPM_dom"/>
</dbReference>
<dbReference type="PANTHER" id="PTHR30373">
    <property type="entry name" value="UPF0603 PROTEIN YGCG"/>
    <property type="match status" value="1"/>
</dbReference>
<feature type="signal peptide" evidence="2">
    <location>
        <begin position="1"/>
        <end position="21"/>
    </location>
</feature>
<dbReference type="RefSeq" id="WP_249831014.1">
    <property type="nucleotide sequence ID" value="NZ_JAMGBE010000002.1"/>
</dbReference>
<sequence length="268" mass="27824">MKQLLALLWLALLALAAPAAAQTFPKNNGSPVVDQAGILRPEQVIDLKSKAQALYAQSGRAFAVATVKSLEGYPVDDYAYRLGRDWKLGSAKGDDGVLLLVAPNERKVSIATGYGAGGYMTDAMSGIIIREAILPHFKQNPPDYGGGIEAGADAIIKQMSLPPNEAQARAAQADKAQQARRDQSPGILPVIFWMIIILFMISMFARRAGGRRHRRRRGWGGPIILWGPGSGGGGSWGGGGGSWGGGGGGSFGGFGGGSFGGGGASGSW</sequence>
<protein>
    <submittedName>
        <fullName evidence="4">TPM domain-containing protein</fullName>
    </submittedName>
</protein>
<accession>A0ABT0S0Y3</accession>
<gene>
    <name evidence="4" type="ORF">LZ538_05520</name>
</gene>
<name>A0ABT0S0Y3_9SPHN</name>
<dbReference type="Proteomes" id="UP001165342">
    <property type="component" value="Unassembled WGS sequence"/>
</dbReference>
<dbReference type="Gene3D" id="3.10.310.50">
    <property type="match status" value="1"/>
</dbReference>
<comment type="caution">
    <text evidence="4">The sequence shown here is derived from an EMBL/GenBank/DDBJ whole genome shotgun (WGS) entry which is preliminary data.</text>
</comment>
<evidence type="ECO:0000259" key="3">
    <source>
        <dbReference type="Pfam" id="PF04536"/>
    </source>
</evidence>
<feature type="chain" id="PRO_5045291606" evidence="2">
    <location>
        <begin position="22"/>
        <end position="268"/>
    </location>
</feature>
<proteinExistence type="predicted"/>
<evidence type="ECO:0000313" key="5">
    <source>
        <dbReference type="Proteomes" id="UP001165342"/>
    </source>
</evidence>
<dbReference type="Pfam" id="PF04536">
    <property type="entry name" value="TPM_phosphatase"/>
    <property type="match status" value="1"/>
</dbReference>
<dbReference type="PANTHER" id="PTHR30373:SF2">
    <property type="entry name" value="UPF0603 PROTEIN YGCG"/>
    <property type="match status" value="1"/>
</dbReference>
<keyword evidence="1" id="KW-0472">Membrane</keyword>
<feature type="transmembrane region" description="Helical" evidence="1">
    <location>
        <begin position="186"/>
        <end position="205"/>
    </location>
</feature>
<keyword evidence="1" id="KW-0812">Transmembrane</keyword>
<evidence type="ECO:0000256" key="2">
    <source>
        <dbReference type="SAM" id="SignalP"/>
    </source>
</evidence>
<dbReference type="EMBL" id="JAMGBE010000002">
    <property type="protein sequence ID" value="MCL6729517.1"/>
    <property type="molecule type" value="Genomic_DNA"/>
</dbReference>
<organism evidence="4 5">
    <name type="scientific">Sphingomonas hankyongi</name>
    <dbReference type="NCBI Taxonomy" id="2908209"/>
    <lineage>
        <taxon>Bacteria</taxon>
        <taxon>Pseudomonadati</taxon>
        <taxon>Pseudomonadota</taxon>
        <taxon>Alphaproteobacteria</taxon>
        <taxon>Sphingomonadales</taxon>
        <taxon>Sphingomonadaceae</taxon>
        <taxon>Sphingomonas</taxon>
    </lineage>
</organism>
<keyword evidence="5" id="KW-1185">Reference proteome</keyword>
<reference evidence="4" key="1">
    <citation type="submission" date="2022-05" db="EMBL/GenBank/DDBJ databases">
        <authorList>
            <person name="Jo J.-H."/>
            <person name="Im W.-T."/>
        </authorList>
    </citation>
    <scope>NUCLEOTIDE SEQUENCE</scope>
    <source>
        <strain evidence="4">SE220</strain>
    </source>
</reference>
<feature type="domain" description="TPM" evidence="3">
    <location>
        <begin position="32"/>
        <end position="157"/>
    </location>
</feature>
<keyword evidence="1" id="KW-1133">Transmembrane helix</keyword>
<keyword evidence="2" id="KW-0732">Signal</keyword>
<evidence type="ECO:0000256" key="1">
    <source>
        <dbReference type="SAM" id="Phobius"/>
    </source>
</evidence>